<protein>
    <submittedName>
        <fullName evidence="1">Uncharacterized protein</fullName>
    </submittedName>
</protein>
<evidence type="ECO:0000313" key="1">
    <source>
        <dbReference type="EMBL" id="ARU14015.1"/>
    </source>
</evidence>
<dbReference type="Proteomes" id="UP000223184">
    <property type="component" value="Segment"/>
</dbReference>
<name>A0A286QRD9_9CAUD</name>
<sequence>MRTHKHKGKFCWGGLRRPLFDIIYLYQRPPTRLF</sequence>
<evidence type="ECO:0000313" key="2">
    <source>
        <dbReference type="Proteomes" id="UP000223184"/>
    </source>
</evidence>
<proteinExistence type="predicted"/>
<organism evidence="1 2">
    <name type="scientific">Streptococcus phage P7602</name>
    <dbReference type="NCBI Taxonomy" id="1971432"/>
    <lineage>
        <taxon>Viruses</taxon>
        <taxon>Duplodnaviria</taxon>
        <taxon>Heunggongvirae</taxon>
        <taxon>Uroviricota</taxon>
        <taxon>Caudoviricetes</taxon>
        <taxon>Aliceevansviridae</taxon>
        <taxon>Moineauvirus</taxon>
        <taxon>Moineauvirus P7602</taxon>
    </lineage>
</organism>
<gene>
    <name evidence="1" type="ORF">P7602_23</name>
</gene>
<reference evidence="1 2" key="1">
    <citation type="journal article" date="2017" name="Front. Microbiol.">
        <title>Global Survey and Genome Exploration of Bacteriophages Infecting the Lactic Acid Bacterium Streptococcus thermophilus.</title>
        <authorList>
            <person name="McDonnell B."/>
            <person name="Mahony J."/>
            <person name="Hanemaaijer L."/>
            <person name="Neve H."/>
            <person name="Noben J.-P."/>
            <person name="Lugli G.A."/>
            <person name="Ventura M."/>
            <person name="Kouwen T.R."/>
            <person name="van Sinderen D."/>
        </authorList>
    </citation>
    <scope>NUCLEOTIDE SEQUENCE [LARGE SCALE GENOMIC DNA]</scope>
</reference>
<accession>A0A286QRD9</accession>
<keyword evidence="2" id="KW-1185">Reference proteome</keyword>
<dbReference type="EMBL" id="KY705273">
    <property type="protein sequence ID" value="ARU14015.1"/>
    <property type="molecule type" value="Genomic_DNA"/>
</dbReference>